<dbReference type="AlphaFoldDB" id="A0A9E7FT44"/>
<organism evidence="3 4">
    <name type="scientific">Musa troglodytarum</name>
    <name type="common">fe'i banana</name>
    <dbReference type="NCBI Taxonomy" id="320322"/>
    <lineage>
        <taxon>Eukaryota</taxon>
        <taxon>Viridiplantae</taxon>
        <taxon>Streptophyta</taxon>
        <taxon>Embryophyta</taxon>
        <taxon>Tracheophyta</taxon>
        <taxon>Spermatophyta</taxon>
        <taxon>Magnoliopsida</taxon>
        <taxon>Liliopsida</taxon>
        <taxon>Zingiberales</taxon>
        <taxon>Musaceae</taxon>
        <taxon>Musa</taxon>
    </lineage>
</organism>
<evidence type="ECO:0000256" key="2">
    <source>
        <dbReference type="SAM" id="Phobius"/>
    </source>
</evidence>
<dbReference type="EMBL" id="CP097507">
    <property type="protein sequence ID" value="URE01709.1"/>
    <property type="molecule type" value="Genomic_DNA"/>
</dbReference>
<dbReference type="PANTHER" id="PTHR37263:SF2">
    <property type="entry name" value="EXPRESSED PROTEIN"/>
    <property type="match status" value="1"/>
</dbReference>
<protein>
    <submittedName>
        <fullName evidence="3">Uncharacterized protein</fullName>
    </submittedName>
</protein>
<feature type="compositionally biased region" description="Low complexity" evidence="1">
    <location>
        <begin position="48"/>
        <end position="57"/>
    </location>
</feature>
<evidence type="ECO:0000313" key="3">
    <source>
        <dbReference type="EMBL" id="URE01709.1"/>
    </source>
</evidence>
<keyword evidence="2" id="KW-0472">Membrane</keyword>
<keyword evidence="4" id="KW-1185">Reference proteome</keyword>
<evidence type="ECO:0000256" key="1">
    <source>
        <dbReference type="SAM" id="MobiDB-lite"/>
    </source>
</evidence>
<evidence type="ECO:0000313" key="4">
    <source>
        <dbReference type="Proteomes" id="UP001055439"/>
    </source>
</evidence>
<keyword evidence="2" id="KW-1133">Transmembrane helix</keyword>
<feature type="region of interest" description="Disordered" evidence="1">
    <location>
        <begin position="32"/>
        <end position="57"/>
    </location>
</feature>
<accession>A0A9E7FT44</accession>
<reference evidence="3" key="1">
    <citation type="submission" date="2022-05" db="EMBL/GenBank/DDBJ databases">
        <title>The Musa troglodytarum L. genome provides insights into the mechanism of non-climacteric behaviour and enrichment of carotenoids.</title>
        <authorList>
            <person name="Wang J."/>
        </authorList>
    </citation>
    <scope>NUCLEOTIDE SEQUENCE</scope>
    <source>
        <tissue evidence="3">Leaf</tissue>
    </source>
</reference>
<name>A0A9E7FT44_9LILI</name>
<gene>
    <name evidence="3" type="ORF">MUK42_21258</name>
</gene>
<sequence>MHLWPSLRIRDSFKQAYLDKIERNLHRMQQHKQRLRGERSSDPLLAKSSSDGDVGSDPVTLSTLRSKTLGALGFCSDILFVLSCCCCCFCCGVIQIAFWDLQLVMPHSLPSLEFSYKNTSVSLTLALTRKRT</sequence>
<feature type="transmembrane region" description="Helical" evidence="2">
    <location>
        <begin position="71"/>
        <end position="99"/>
    </location>
</feature>
<dbReference type="Proteomes" id="UP001055439">
    <property type="component" value="Chromosome 5"/>
</dbReference>
<proteinExistence type="predicted"/>
<dbReference type="PANTHER" id="PTHR37263">
    <property type="entry name" value="EXPRESSED PROTEIN"/>
    <property type="match status" value="1"/>
</dbReference>
<keyword evidence="2" id="KW-0812">Transmembrane</keyword>
<dbReference type="OrthoDB" id="1927320at2759"/>